<evidence type="ECO:0000256" key="5">
    <source>
        <dbReference type="ARBA" id="ARBA00022679"/>
    </source>
</evidence>
<comment type="pathway">
    <text evidence="1">Carbohydrate degradation; glycolysis; D-glyceraldehyde 3-phosphate and glycerone phosphate from D-glucose: step 1/4.</text>
</comment>
<comment type="pathway">
    <text evidence="2">Carbohydrate metabolism; hexose metabolism.</text>
</comment>
<keyword evidence="6" id="KW-0547">Nucleotide-binding</keyword>
<dbReference type="InterPro" id="IPR022672">
    <property type="entry name" value="Hexokinase_N"/>
</dbReference>
<evidence type="ECO:0000256" key="3">
    <source>
        <dbReference type="ARBA" id="ARBA00009225"/>
    </source>
</evidence>
<keyword evidence="9" id="KW-0324">Glycolysis</keyword>
<dbReference type="EMBL" id="AFYH01039449">
    <property type="status" value="NOT_ANNOTATED_CDS"/>
    <property type="molecule type" value="Genomic_DNA"/>
</dbReference>
<evidence type="ECO:0000259" key="14">
    <source>
        <dbReference type="Pfam" id="PF03727"/>
    </source>
</evidence>
<dbReference type="InterPro" id="IPR001312">
    <property type="entry name" value="Hexokinase"/>
</dbReference>
<name>H3AB22_LATCH</name>
<organism evidence="15 16">
    <name type="scientific">Latimeria chalumnae</name>
    <name type="common">Coelacanth</name>
    <dbReference type="NCBI Taxonomy" id="7897"/>
    <lineage>
        <taxon>Eukaryota</taxon>
        <taxon>Metazoa</taxon>
        <taxon>Chordata</taxon>
        <taxon>Craniata</taxon>
        <taxon>Vertebrata</taxon>
        <taxon>Euteleostomi</taxon>
        <taxon>Coelacanthiformes</taxon>
        <taxon>Coelacanthidae</taxon>
        <taxon>Latimeria</taxon>
    </lineage>
</organism>
<evidence type="ECO:0000256" key="12">
    <source>
        <dbReference type="ARBA" id="ARBA00048160"/>
    </source>
</evidence>
<dbReference type="FunFam" id="3.40.367.20:FF:000020">
    <property type="entry name" value="Hexokinase-1"/>
    <property type="match status" value="1"/>
</dbReference>
<feature type="domain" description="Hexokinase C-terminal" evidence="14">
    <location>
        <begin position="664"/>
        <end position="898"/>
    </location>
</feature>
<dbReference type="GO" id="GO:0005739">
    <property type="term" value="C:mitochondrion"/>
    <property type="evidence" value="ECO:0007669"/>
    <property type="project" value="TreeGrafter"/>
</dbReference>
<dbReference type="EC" id="2.7.1.1" evidence="4"/>
<dbReference type="PROSITE" id="PS51748">
    <property type="entry name" value="HEXOKINASE_2"/>
    <property type="match status" value="2"/>
</dbReference>
<dbReference type="Ensembl" id="ENSLACT00000006901.1">
    <property type="protein sequence ID" value="ENSLACP00000006843.1"/>
    <property type="gene ID" value="ENSLACG00000006074.1"/>
</dbReference>
<evidence type="ECO:0000313" key="15">
    <source>
        <dbReference type="Ensembl" id="ENSLACP00000006843.1"/>
    </source>
</evidence>
<dbReference type="GO" id="GO:0001678">
    <property type="term" value="P:intracellular glucose homeostasis"/>
    <property type="evidence" value="ECO:0007669"/>
    <property type="project" value="InterPro"/>
</dbReference>
<dbReference type="GO" id="GO:0006096">
    <property type="term" value="P:glycolytic process"/>
    <property type="evidence" value="ECO:0007669"/>
    <property type="project" value="UniProtKB-UniPathway"/>
</dbReference>
<dbReference type="InParanoid" id="H3AB22"/>
<dbReference type="STRING" id="7897.ENSLACP00000006843"/>
<dbReference type="Pfam" id="PF03727">
    <property type="entry name" value="Hexokinase_2"/>
    <property type="match status" value="2"/>
</dbReference>
<dbReference type="GO" id="GO:0005536">
    <property type="term" value="F:D-glucose binding"/>
    <property type="evidence" value="ECO:0007669"/>
    <property type="project" value="InterPro"/>
</dbReference>
<dbReference type="FunFam" id="3.40.367.20:FF:000001">
    <property type="entry name" value="Hexokinase 1"/>
    <property type="match status" value="1"/>
</dbReference>
<dbReference type="PRINTS" id="PR00475">
    <property type="entry name" value="HEXOKINASE"/>
</dbReference>
<dbReference type="PANTHER" id="PTHR19443:SF84">
    <property type="entry name" value="PHOSPHOTRANSFERASE"/>
    <property type="match status" value="1"/>
</dbReference>
<feature type="domain" description="Hexokinase C-terminal" evidence="14">
    <location>
        <begin position="221"/>
        <end position="456"/>
    </location>
</feature>
<evidence type="ECO:0000313" key="16">
    <source>
        <dbReference type="Proteomes" id="UP000008672"/>
    </source>
</evidence>
<gene>
    <name evidence="15" type="primary">HK3</name>
</gene>
<keyword evidence="7" id="KW-0418">Kinase</keyword>
<dbReference type="GO" id="GO:0008865">
    <property type="term" value="F:fructokinase activity"/>
    <property type="evidence" value="ECO:0007669"/>
    <property type="project" value="TreeGrafter"/>
</dbReference>
<dbReference type="UniPathway" id="UPA00109">
    <property type="reaction ID" value="UER00180"/>
</dbReference>
<dbReference type="FunFam" id="3.30.420.40:FF:000095">
    <property type="entry name" value="Phosphotransferase"/>
    <property type="match status" value="1"/>
</dbReference>
<comment type="catalytic activity">
    <reaction evidence="12">
        <text>D-glucose + ATP = D-glucose 6-phosphate + ADP + H(+)</text>
        <dbReference type="Rhea" id="RHEA:17825"/>
        <dbReference type="ChEBI" id="CHEBI:4167"/>
        <dbReference type="ChEBI" id="CHEBI:15378"/>
        <dbReference type="ChEBI" id="CHEBI:30616"/>
        <dbReference type="ChEBI" id="CHEBI:61548"/>
        <dbReference type="ChEBI" id="CHEBI:456216"/>
        <dbReference type="EC" id="2.7.1.1"/>
    </reaction>
    <physiologicalReaction direction="left-to-right" evidence="12">
        <dbReference type="Rhea" id="RHEA:17826"/>
    </physiologicalReaction>
</comment>
<reference evidence="16" key="1">
    <citation type="submission" date="2011-08" db="EMBL/GenBank/DDBJ databases">
        <title>The draft genome of Latimeria chalumnae.</title>
        <authorList>
            <person name="Di Palma F."/>
            <person name="Alfoldi J."/>
            <person name="Johnson J."/>
            <person name="Berlin A."/>
            <person name="Gnerre S."/>
            <person name="Jaffe D."/>
            <person name="MacCallum I."/>
            <person name="Young S."/>
            <person name="Walker B.J."/>
            <person name="Lander E."/>
            <person name="Lindblad-Toh K."/>
        </authorList>
    </citation>
    <scope>NUCLEOTIDE SEQUENCE [LARGE SCALE GENOMIC DNA]</scope>
    <source>
        <strain evidence="16">Wild caught</strain>
    </source>
</reference>
<evidence type="ECO:0000256" key="6">
    <source>
        <dbReference type="ARBA" id="ARBA00022741"/>
    </source>
</evidence>
<keyword evidence="5" id="KW-0808">Transferase</keyword>
<dbReference type="EMBL" id="AFYH01039448">
    <property type="status" value="NOT_ANNOTATED_CDS"/>
    <property type="molecule type" value="Genomic_DNA"/>
</dbReference>
<evidence type="ECO:0000256" key="11">
    <source>
        <dbReference type="ARBA" id="ARBA00047905"/>
    </source>
</evidence>
<evidence type="ECO:0000256" key="2">
    <source>
        <dbReference type="ARBA" id="ARBA00005028"/>
    </source>
</evidence>
<comment type="similarity">
    <text evidence="3">Belongs to the hexokinase family.</text>
</comment>
<dbReference type="PANTHER" id="PTHR19443">
    <property type="entry name" value="HEXOKINASE"/>
    <property type="match status" value="1"/>
</dbReference>
<dbReference type="GO" id="GO:0005829">
    <property type="term" value="C:cytosol"/>
    <property type="evidence" value="ECO:0007669"/>
    <property type="project" value="TreeGrafter"/>
</dbReference>
<dbReference type="GO" id="GO:0006006">
    <property type="term" value="P:glucose metabolic process"/>
    <property type="evidence" value="ECO:0007669"/>
    <property type="project" value="TreeGrafter"/>
</dbReference>
<protein>
    <recommendedName>
        <fullName evidence="4">hexokinase</fullName>
        <ecNumber evidence="4">2.7.1.1</ecNumber>
    </recommendedName>
</protein>
<dbReference type="GO" id="GO:0005524">
    <property type="term" value="F:ATP binding"/>
    <property type="evidence" value="ECO:0007669"/>
    <property type="project" value="UniProtKB-KW"/>
</dbReference>
<keyword evidence="8" id="KW-0067">ATP-binding</keyword>
<dbReference type="Pfam" id="PF00349">
    <property type="entry name" value="Hexokinase_1"/>
    <property type="match status" value="2"/>
</dbReference>
<evidence type="ECO:0000256" key="10">
    <source>
        <dbReference type="ARBA" id="ARBA00044613"/>
    </source>
</evidence>
<dbReference type="InterPro" id="IPR022673">
    <property type="entry name" value="Hexokinase_C"/>
</dbReference>
<reference evidence="15" key="2">
    <citation type="submission" date="2025-08" db="UniProtKB">
        <authorList>
            <consortium name="Ensembl"/>
        </authorList>
    </citation>
    <scope>IDENTIFICATION</scope>
</reference>
<dbReference type="Proteomes" id="UP000008672">
    <property type="component" value="Unassembled WGS sequence"/>
</dbReference>
<evidence type="ECO:0000256" key="8">
    <source>
        <dbReference type="ARBA" id="ARBA00022840"/>
    </source>
</evidence>
<dbReference type="Gene3D" id="3.40.367.20">
    <property type="match status" value="2"/>
</dbReference>
<dbReference type="GeneTree" id="ENSGT00950000182787"/>
<dbReference type="AlphaFoldDB" id="H3AB22"/>
<dbReference type="SUPFAM" id="SSF53067">
    <property type="entry name" value="Actin-like ATPase domain"/>
    <property type="match status" value="4"/>
</dbReference>
<reference evidence="15" key="3">
    <citation type="submission" date="2025-09" db="UniProtKB">
        <authorList>
            <consortium name="Ensembl"/>
        </authorList>
    </citation>
    <scope>IDENTIFICATION</scope>
</reference>
<dbReference type="GO" id="GO:0004340">
    <property type="term" value="F:glucokinase activity"/>
    <property type="evidence" value="ECO:0007669"/>
    <property type="project" value="TreeGrafter"/>
</dbReference>
<comment type="catalytic activity">
    <reaction evidence="11">
        <text>D-fructose + ATP = D-fructose 6-phosphate + ADP + H(+)</text>
        <dbReference type="Rhea" id="RHEA:16125"/>
        <dbReference type="ChEBI" id="CHEBI:15378"/>
        <dbReference type="ChEBI" id="CHEBI:30616"/>
        <dbReference type="ChEBI" id="CHEBI:37721"/>
        <dbReference type="ChEBI" id="CHEBI:61527"/>
        <dbReference type="ChEBI" id="CHEBI:456216"/>
        <dbReference type="EC" id="2.7.1.1"/>
    </reaction>
    <physiologicalReaction direction="left-to-right" evidence="11">
        <dbReference type="Rhea" id="RHEA:16126"/>
    </physiologicalReaction>
</comment>
<evidence type="ECO:0000256" key="9">
    <source>
        <dbReference type="ARBA" id="ARBA00023152"/>
    </source>
</evidence>
<accession>H3AB22</accession>
<dbReference type="Gene3D" id="3.30.420.40">
    <property type="match status" value="2"/>
</dbReference>
<sequence>IFSGHNLTIYYTKVEKNGIANIGKCLDSLYLSKEKLLQISSLMLENMKKGLGKDTNPTATVKMLPTYVRATPDRTEKGEFLALDLGGTNFRVLRVKVEEKNVEMESEIYAIPQEIMLGTGTQLFDHIAQCLSQFLDKHYIIKKTLSLGFTFSFPCKQIDLQKSILISWTKGFCSGVEGEDVVLLLRDAICNRGDYDIDVIAVVNDTVGTMISYGYDDPKCEIGLIVGTGSSACYMEEICNIDLIEGNEGRMCINMEWGAFGDDGVLSDIQTEFDLEVDRLSLNPGKQTFEKMISGMYMGEIVRLILVQLANQHLLFNGITTPALMTKGKFETKNVSEIEDNTCGLAKAKDILCNLNLDPSDQDCIIVKQICSAVSTRSANLCTAGLASIVNHIQETRGLDNLKTSVGVDGTVYKKHPKYLRRLPQFLQQKLAPDCDVNFILSEDGSGKGAATVTAVAYQLAEQRCQIDETLVSFKLSSDQLVDIKQKMRAEMEKGLTKETYLNASVKMLPTFVRTIPDGSDKERGNYLVLELGDTNFQVLFVTIEGKESGAKIENKTYLISEEVMHGRGEELFDKIVDCIDEFLKLLLGFIFSFPCRLTGLDKGILINWTKGFKASSCEGEDVVMLLQEAIDRRPDVHCDVVAIVNDTVGIMMACGYEEPNCEVGLIVGTGSNACYMEEMKNIETVEGDEGRMCINMEWGAFRDDGCIDEFITQFDRIVDECSVNAGKQRYEKLMSGMYLGEIVRNILNFAEKGILFCGQVSEQLKTKDVFETKFLSQIESDRLVLLQVRSILQDLGLDSNCDGRIIVKEACHTVSQRAAQLCGAAVAAVVEKIRENRSLDHLVSAVTVGVDGSLFKLHPHFSFAIKYTVKELAPQCDVSFLLSQNGAGKGVALITAMACKIRETGHL</sequence>
<dbReference type="InterPro" id="IPR043129">
    <property type="entry name" value="ATPase_NBD"/>
</dbReference>
<evidence type="ECO:0000256" key="7">
    <source>
        <dbReference type="ARBA" id="ARBA00022777"/>
    </source>
</evidence>
<evidence type="ECO:0000256" key="1">
    <source>
        <dbReference type="ARBA" id="ARBA00004888"/>
    </source>
</evidence>
<dbReference type="EMBL" id="AFYH01039447">
    <property type="status" value="NOT_ANNOTATED_CDS"/>
    <property type="molecule type" value="Genomic_DNA"/>
</dbReference>
<evidence type="ECO:0000256" key="4">
    <source>
        <dbReference type="ARBA" id="ARBA00012324"/>
    </source>
</evidence>
<dbReference type="UniPathway" id="UPA00242"/>
<comment type="catalytic activity">
    <reaction evidence="10">
        <text>a D-hexose + ATP = a D-hexose 6-phosphate + ADP + H(+)</text>
        <dbReference type="Rhea" id="RHEA:22740"/>
        <dbReference type="ChEBI" id="CHEBI:4194"/>
        <dbReference type="ChEBI" id="CHEBI:15378"/>
        <dbReference type="ChEBI" id="CHEBI:30616"/>
        <dbReference type="ChEBI" id="CHEBI:229467"/>
        <dbReference type="ChEBI" id="CHEBI:456216"/>
        <dbReference type="EC" id="2.7.1.1"/>
    </reaction>
    <physiologicalReaction direction="left-to-right" evidence="10">
        <dbReference type="Rhea" id="RHEA:22741"/>
    </physiologicalReaction>
</comment>
<feature type="domain" description="Hexokinase N-terminal" evidence="13">
    <location>
        <begin position="23"/>
        <end position="215"/>
    </location>
</feature>
<dbReference type="FunFam" id="3.30.420.40:FF:000805">
    <property type="entry name" value="Hexokinase-2"/>
    <property type="match status" value="1"/>
</dbReference>
<dbReference type="HOGENOM" id="CLU_014393_1_0_1"/>
<keyword evidence="16" id="KW-1185">Reference proteome</keyword>
<dbReference type="eggNOG" id="KOG1369">
    <property type="taxonomic scope" value="Eukaryota"/>
</dbReference>
<evidence type="ECO:0000259" key="13">
    <source>
        <dbReference type="Pfam" id="PF00349"/>
    </source>
</evidence>
<proteinExistence type="inferred from homology"/>
<feature type="domain" description="Hexokinase N-terminal" evidence="13">
    <location>
        <begin position="467"/>
        <end position="657"/>
    </location>
</feature>